<gene>
    <name evidence="1" type="ORF">BST97_06345</name>
</gene>
<sequence length="70" mass="8018">MLGDVLTSTIIAQQLKITFPESEVHYLLSSRTEAVVKNYPAIDQFIKVTKQEFNSLPAVFSLSRKRNLYE</sequence>
<accession>A0A1W6MJ52</accession>
<name>A0A1W6MJ52_9FLAO</name>
<protein>
    <submittedName>
        <fullName evidence="1">Uncharacterized protein</fullName>
    </submittedName>
</protein>
<dbReference type="AlphaFoldDB" id="A0A1W6MJ52"/>
<proteinExistence type="predicted"/>
<dbReference type="SUPFAM" id="SSF53756">
    <property type="entry name" value="UDP-Glycosyltransferase/glycogen phosphorylase"/>
    <property type="match status" value="1"/>
</dbReference>
<evidence type="ECO:0000313" key="1">
    <source>
        <dbReference type="EMBL" id="ARN77644.1"/>
    </source>
</evidence>
<dbReference type="Proteomes" id="UP000193431">
    <property type="component" value="Chromosome"/>
</dbReference>
<organism evidence="1 2">
    <name type="scientific">Nonlabens spongiae</name>
    <dbReference type="NCBI Taxonomy" id="331648"/>
    <lineage>
        <taxon>Bacteria</taxon>
        <taxon>Pseudomonadati</taxon>
        <taxon>Bacteroidota</taxon>
        <taxon>Flavobacteriia</taxon>
        <taxon>Flavobacteriales</taxon>
        <taxon>Flavobacteriaceae</taxon>
        <taxon>Nonlabens</taxon>
    </lineage>
</organism>
<dbReference type="EMBL" id="CP019344">
    <property type="protein sequence ID" value="ARN77644.1"/>
    <property type="molecule type" value="Genomic_DNA"/>
</dbReference>
<evidence type="ECO:0000313" key="2">
    <source>
        <dbReference type="Proteomes" id="UP000193431"/>
    </source>
</evidence>
<dbReference type="STRING" id="331648.BST97_06345"/>
<dbReference type="Gene3D" id="3.40.50.2000">
    <property type="entry name" value="Glycogen Phosphorylase B"/>
    <property type="match status" value="1"/>
</dbReference>
<reference evidence="1 2" key="1">
    <citation type="submission" date="2016-11" db="EMBL/GenBank/DDBJ databases">
        <title>Trade-off between light-utilization and light-protection in marine flavobacteria.</title>
        <authorList>
            <person name="Kumagai Y."/>
        </authorList>
    </citation>
    <scope>NUCLEOTIDE SEQUENCE [LARGE SCALE GENOMIC DNA]</scope>
    <source>
        <strain evidence="1 2">JCM 13191</strain>
    </source>
</reference>
<keyword evidence="2" id="KW-1185">Reference proteome</keyword>